<dbReference type="AlphaFoldDB" id="X1L0J5"/>
<accession>X1L0J5</accession>
<comment type="caution">
    <text evidence="2">The sequence shown here is derived from an EMBL/GenBank/DDBJ whole genome shotgun (WGS) entry which is preliminary data.</text>
</comment>
<reference evidence="2" key="1">
    <citation type="journal article" date="2014" name="Front. Microbiol.">
        <title>High frequency of phylogenetically diverse reductive dehalogenase-homologous genes in deep subseafloor sedimentary metagenomes.</title>
        <authorList>
            <person name="Kawai M."/>
            <person name="Futagami T."/>
            <person name="Toyoda A."/>
            <person name="Takaki Y."/>
            <person name="Nishi S."/>
            <person name="Hori S."/>
            <person name="Arai W."/>
            <person name="Tsubouchi T."/>
            <person name="Morono Y."/>
            <person name="Uchiyama I."/>
            <person name="Ito T."/>
            <person name="Fujiyama A."/>
            <person name="Inagaki F."/>
            <person name="Takami H."/>
        </authorList>
    </citation>
    <scope>NUCLEOTIDE SEQUENCE</scope>
    <source>
        <strain evidence="2">Expedition CK06-06</strain>
    </source>
</reference>
<proteinExistence type="predicted"/>
<feature type="region of interest" description="Disordered" evidence="1">
    <location>
        <begin position="42"/>
        <end position="81"/>
    </location>
</feature>
<name>X1L0J5_9ZZZZ</name>
<evidence type="ECO:0008006" key="3">
    <source>
        <dbReference type="Google" id="ProtNLM"/>
    </source>
</evidence>
<organism evidence="2">
    <name type="scientific">marine sediment metagenome</name>
    <dbReference type="NCBI Taxonomy" id="412755"/>
    <lineage>
        <taxon>unclassified sequences</taxon>
        <taxon>metagenomes</taxon>
        <taxon>ecological metagenomes</taxon>
    </lineage>
</organism>
<sequence length="81" mass="8724">MKKKYEKELEKLSQGPLVRMCEGKGLPHTGDKDALIARLVAFEEAKATEPPPEPEGEPPEPGPSAASPEPEPEPEAPPPED</sequence>
<dbReference type="InterPro" id="IPR036361">
    <property type="entry name" value="SAP_dom_sf"/>
</dbReference>
<evidence type="ECO:0000256" key="1">
    <source>
        <dbReference type="SAM" id="MobiDB-lite"/>
    </source>
</evidence>
<feature type="compositionally biased region" description="Acidic residues" evidence="1">
    <location>
        <begin position="70"/>
        <end position="81"/>
    </location>
</feature>
<dbReference type="EMBL" id="BARU01036093">
    <property type="protein sequence ID" value="GAH87718.1"/>
    <property type="molecule type" value="Genomic_DNA"/>
</dbReference>
<evidence type="ECO:0000313" key="2">
    <source>
        <dbReference type="EMBL" id="GAH87718.1"/>
    </source>
</evidence>
<protein>
    <recommendedName>
        <fullName evidence="3">SAP domain-containing protein</fullName>
    </recommendedName>
</protein>
<dbReference type="Gene3D" id="1.10.720.30">
    <property type="entry name" value="SAP domain"/>
    <property type="match status" value="1"/>
</dbReference>
<gene>
    <name evidence="2" type="ORF">S03H2_56433</name>
</gene>